<accession>Q112F9</accession>
<dbReference type="HOGENOM" id="CLU_056788_5_0_3"/>
<dbReference type="OrthoDB" id="565387at2"/>
<proteinExistence type="predicted"/>
<evidence type="ECO:0008006" key="2">
    <source>
        <dbReference type="Google" id="ProtNLM"/>
    </source>
</evidence>
<name>Q112F9_TRIEI</name>
<reference evidence="1" key="1">
    <citation type="submission" date="2006-06" db="EMBL/GenBank/DDBJ databases">
        <title>Complete sequence of Trichodesmium erythraeum IMS101.</title>
        <authorList>
            <consortium name="US DOE Joint Genome Institute"/>
            <person name="Copeland A."/>
            <person name="Lucas S."/>
            <person name="Lapidus A."/>
            <person name="Barry K."/>
            <person name="Detter J.C."/>
            <person name="Glavina del Rio T."/>
            <person name="Hammon N."/>
            <person name="Israni S."/>
            <person name="Dalin E."/>
            <person name="Tice H."/>
            <person name="Pitluck S."/>
            <person name="Kiss H."/>
            <person name="Munk A.C."/>
            <person name="Brettin T."/>
            <person name="Bruce D."/>
            <person name="Han C."/>
            <person name="Tapia R."/>
            <person name="Gilna P."/>
            <person name="Schmutz J."/>
            <person name="Larimer F."/>
            <person name="Land M."/>
            <person name="Hauser L."/>
            <person name="Kyrpides N."/>
            <person name="Kim E."/>
            <person name="Richardson P."/>
        </authorList>
    </citation>
    <scope>NUCLEOTIDE SEQUENCE [LARGE SCALE GENOMIC DNA]</scope>
    <source>
        <strain evidence="1">IMS101</strain>
    </source>
</reference>
<dbReference type="RefSeq" id="WP_011611982.1">
    <property type="nucleotide sequence ID" value="NC_008312.1"/>
</dbReference>
<sequence length="76" mass="8616">MLASLSHDLQQKTIKAFNNGQSQSEVSWNFGISRNILGGWLKGRKEIGGCKALTEFQKGCKLKIKDLEKFREFQQA</sequence>
<organism evidence="1">
    <name type="scientific">Trichodesmium erythraeum (strain IMS101)</name>
    <dbReference type="NCBI Taxonomy" id="203124"/>
    <lineage>
        <taxon>Bacteria</taxon>
        <taxon>Bacillati</taxon>
        <taxon>Cyanobacteriota</taxon>
        <taxon>Cyanophyceae</taxon>
        <taxon>Oscillatoriophycideae</taxon>
        <taxon>Oscillatoriales</taxon>
        <taxon>Microcoleaceae</taxon>
        <taxon>Trichodesmium</taxon>
    </lineage>
</organism>
<evidence type="ECO:0000313" key="1">
    <source>
        <dbReference type="EMBL" id="ABG51615.1"/>
    </source>
</evidence>
<dbReference type="eggNOG" id="COG3415">
    <property type="taxonomic scope" value="Bacteria"/>
</dbReference>
<dbReference type="KEGG" id="ter:Tery_2397"/>
<protein>
    <recommendedName>
        <fullName evidence="2">Transposase</fullName>
    </recommendedName>
</protein>
<dbReference type="AlphaFoldDB" id="Q112F9"/>
<gene>
    <name evidence="1" type="ordered locus">Tery_2397</name>
</gene>
<dbReference type="EMBL" id="CP000393">
    <property type="protein sequence ID" value="ABG51615.1"/>
    <property type="molecule type" value="Genomic_DNA"/>
</dbReference>